<gene>
    <name evidence="2" type="ORF">BcabD6B2_49090</name>
</gene>
<evidence type="ECO:0000313" key="2">
    <source>
        <dbReference type="EMBL" id="GIX65474.1"/>
    </source>
</evidence>
<dbReference type="Proteomes" id="UP001497744">
    <property type="component" value="Unassembled WGS sequence"/>
</dbReference>
<organism evidence="2 3">
    <name type="scientific">Babesia caballi</name>
    <dbReference type="NCBI Taxonomy" id="5871"/>
    <lineage>
        <taxon>Eukaryota</taxon>
        <taxon>Sar</taxon>
        <taxon>Alveolata</taxon>
        <taxon>Apicomplexa</taxon>
        <taxon>Aconoidasida</taxon>
        <taxon>Piroplasmida</taxon>
        <taxon>Babesiidae</taxon>
        <taxon>Babesia</taxon>
    </lineage>
</organism>
<dbReference type="AlphaFoldDB" id="A0AAV4M3S6"/>
<dbReference type="GeneID" id="94196955"/>
<feature type="compositionally biased region" description="Polar residues" evidence="1">
    <location>
        <begin position="11"/>
        <end position="25"/>
    </location>
</feature>
<keyword evidence="3" id="KW-1185">Reference proteome</keyword>
<feature type="region of interest" description="Disordered" evidence="1">
    <location>
        <begin position="1"/>
        <end position="35"/>
    </location>
</feature>
<sequence length="125" mass="13158">MGDAEGRGSFRVSSGTDTSAVSATPNDMFGCGGQSSAGRDVELELEGMAVATRATASQARKHTTSHAVNERTVEKCFGDIGRPTAVEEVKEACVPISTQLGSKALGVPCDMAVKRVPRWRLEQCV</sequence>
<reference evidence="2 3" key="1">
    <citation type="submission" date="2021-06" db="EMBL/GenBank/DDBJ databases">
        <title>Genome sequence of Babesia caballi.</title>
        <authorList>
            <person name="Yamagishi J."/>
            <person name="Kidaka T."/>
            <person name="Ochi A."/>
        </authorList>
    </citation>
    <scope>NUCLEOTIDE SEQUENCE [LARGE SCALE GENOMIC DNA]</scope>
    <source>
        <strain evidence="2">USDA-D6B2</strain>
    </source>
</reference>
<comment type="caution">
    <text evidence="2">The sequence shown here is derived from an EMBL/GenBank/DDBJ whole genome shotgun (WGS) entry which is preliminary data.</text>
</comment>
<dbReference type="RefSeq" id="XP_067717543.1">
    <property type="nucleotide sequence ID" value="XM_067861442.1"/>
</dbReference>
<evidence type="ECO:0000256" key="1">
    <source>
        <dbReference type="SAM" id="MobiDB-lite"/>
    </source>
</evidence>
<dbReference type="EMBL" id="BPLF01000004">
    <property type="protein sequence ID" value="GIX65474.1"/>
    <property type="molecule type" value="Genomic_DNA"/>
</dbReference>
<evidence type="ECO:0000313" key="3">
    <source>
        <dbReference type="Proteomes" id="UP001497744"/>
    </source>
</evidence>
<accession>A0AAV4M3S6</accession>
<protein>
    <submittedName>
        <fullName evidence="2">Molybdenum cofactor biosynthesis protein</fullName>
    </submittedName>
</protein>
<proteinExistence type="predicted"/>
<name>A0AAV4M3S6_BABCB</name>